<evidence type="ECO:0000313" key="3">
    <source>
        <dbReference type="Proteomes" id="UP001052739"/>
    </source>
</evidence>
<feature type="domain" description="Carrier" evidence="1">
    <location>
        <begin position="7"/>
        <end position="82"/>
    </location>
</feature>
<evidence type="ECO:0000313" key="2">
    <source>
        <dbReference type="EMBL" id="GHI27921.1"/>
    </source>
</evidence>
<proteinExistence type="predicted"/>
<dbReference type="InterPro" id="IPR009081">
    <property type="entry name" value="PP-bd_ACP"/>
</dbReference>
<dbReference type="Pfam" id="PF00550">
    <property type="entry name" value="PP-binding"/>
    <property type="match status" value="1"/>
</dbReference>
<dbReference type="PROSITE" id="PS50075">
    <property type="entry name" value="CARRIER"/>
    <property type="match status" value="1"/>
</dbReference>
<evidence type="ECO:0000259" key="1">
    <source>
        <dbReference type="PROSITE" id="PS50075"/>
    </source>
</evidence>
<accession>A0ABQ3PSD2</accession>
<dbReference type="SUPFAM" id="SSF47336">
    <property type="entry name" value="ACP-like"/>
    <property type="match status" value="1"/>
</dbReference>
<dbReference type="EMBL" id="BNDW01000117">
    <property type="protein sequence ID" value="GHI27921.1"/>
    <property type="molecule type" value="Genomic_DNA"/>
</dbReference>
<sequence>MGTTAPADVTASVLDALAAELGLEPDTVAPDAELSTLPGMESVKLLRIVSALEETHGVALDDDALFSIETVDDLVRALRGEPAADGTAGESGT</sequence>
<keyword evidence="3" id="KW-1185">Reference proteome</keyword>
<comment type="caution">
    <text evidence="2">The sequence shown here is derived from an EMBL/GenBank/DDBJ whole genome shotgun (WGS) entry which is preliminary data.</text>
</comment>
<dbReference type="RefSeq" id="WP_190223897.1">
    <property type="nucleotide sequence ID" value="NZ_BNBS01000043.1"/>
</dbReference>
<dbReference type="Gene3D" id="1.10.1200.10">
    <property type="entry name" value="ACP-like"/>
    <property type="match status" value="1"/>
</dbReference>
<reference evidence="2" key="1">
    <citation type="submission" date="2024-05" db="EMBL/GenBank/DDBJ databases">
        <title>Whole genome shotgun sequence of Streptomyces hydrogenans NBRC 13475.</title>
        <authorList>
            <person name="Komaki H."/>
            <person name="Tamura T."/>
        </authorList>
    </citation>
    <scope>NUCLEOTIDE SEQUENCE</scope>
    <source>
        <strain evidence="2">NBRC 13475</strain>
    </source>
</reference>
<name>A0ABQ3PSD2_9ACTN</name>
<gene>
    <name evidence="2" type="ORF">Shyd_92920</name>
</gene>
<dbReference type="Proteomes" id="UP001052739">
    <property type="component" value="Unassembled WGS sequence"/>
</dbReference>
<organism evidence="2 3">
    <name type="scientific">Streptomyces hydrogenans</name>
    <dbReference type="NCBI Taxonomy" id="1873719"/>
    <lineage>
        <taxon>Bacteria</taxon>
        <taxon>Bacillati</taxon>
        <taxon>Actinomycetota</taxon>
        <taxon>Actinomycetes</taxon>
        <taxon>Kitasatosporales</taxon>
        <taxon>Streptomycetaceae</taxon>
        <taxon>Streptomyces</taxon>
    </lineage>
</organism>
<protein>
    <recommendedName>
        <fullName evidence="1">Carrier domain-containing protein</fullName>
    </recommendedName>
</protein>
<dbReference type="InterPro" id="IPR036736">
    <property type="entry name" value="ACP-like_sf"/>
</dbReference>